<accession>A0AB33V6V0</accession>
<dbReference type="EMBL" id="BK064844">
    <property type="protein sequence ID" value="DBA59394.1"/>
    <property type="molecule type" value="Genomic_DNA"/>
</dbReference>
<reference evidence="2" key="1">
    <citation type="submission" date="2023-06" db="EMBL/GenBank/DDBJ databases">
        <authorList>
            <person name="Mercer L.K."/>
            <person name="Harding E.F."/>
            <person name="Sridhar T."/>
            <person name="White P.A."/>
        </authorList>
    </citation>
    <scope>NUCLEOTIDE SEQUENCE</scope>
</reference>
<organism evidence="2">
    <name type="scientific">Latid herpesvirus 1</name>
    <dbReference type="NCBI Taxonomy" id="3096545"/>
    <lineage>
        <taxon>Viruses</taxon>
        <taxon>Duplodnaviria</taxon>
        <taxon>Heunggongvirae</taxon>
        <taxon>Peploviricota</taxon>
        <taxon>Herviviricetes</taxon>
        <taxon>Herpesvirales</taxon>
    </lineage>
</organism>
<sequence>MERRPGALRGEHVRGAGVHHGRAGVRASREKLLCLLHKTQCLRGVFQSASERKPFPGMQFIRKNLRPGSVFSHPAAGSQEDHGDGIRLKGVTNPWRRLPAMDPSVMTLAQLINWPRYQELNFEYAEWLTAAGLTPPPWTEGTRQSEYILKSWIPWYLDHSGEPTSSSITNLSAAVLPGREVLLFSALTSLTCTTRKAQRPGSPIPLAAKDLHYE</sequence>
<evidence type="ECO:0000256" key="1">
    <source>
        <dbReference type="SAM" id="MobiDB-lite"/>
    </source>
</evidence>
<protein>
    <submittedName>
        <fullName evidence="2">ORF26</fullName>
    </submittedName>
</protein>
<proteinExistence type="predicted"/>
<evidence type="ECO:0000313" key="2">
    <source>
        <dbReference type="EMBL" id="DBA59394.1"/>
    </source>
</evidence>
<name>A0AB33V6V0_9VIRU</name>
<feature type="compositionally biased region" description="Basic and acidic residues" evidence="1">
    <location>
        <begin position="1"/>
        <end position="14"/>
    </location>
</feature>
<feature type="region of interest" description="Disordered" evidence="1">
    <location>
        <begin position="1"/>
        <end position="22"/>
    </location>
</feature>
<reference evidence="2" key="2">
    <citation type="journal article" date="2024" name="Virology">
        <title>Novel viruses discovered in metatranscriptomic analysis of farmed barramundi in Asia and Australia.</title>
        <authorList>
            <person name="Mercer L.K."/>
            <person name="Harding E.F."/>
            <person name="Sridhar T."/>
            <person name="White P.A."/>
        </authorList>
    </citation>
    <scope>NUCLEOTIDE SEQUENCE</scope>
</reference>